<organism evidence="1">
    <name type="scientific">Rhizophora mucronata</name>
    <name type="common">Asiatic mangrove</name>
    <dbReference type="NCBI Taxonomy" id="61149"/>
    <lineage>
        <taxon>Eukaryota</taxon>
        <taxon>Viridiplantae</taxon>
        <taxon>Streptophyta</taxon>
        <taxon>Embryophyta</taxon>
        <taxon>Tracheophyta</taxon>
        <taxon>Spermatophyta</taxon>
        <taxon>Magnoliopsida</taxon>
        <taxon>eudicotyledons</taxon>
        <taxon>Gunneridae</taxon>
        <taxon>Pentapetalae</taxon>
        <taxon>rosids</taxon>
        <taxon>fabids</taxon>
        <taxon>Malpighiales</taxon>
        <taxon>Rhizophoraceae</taxon>
        <taxon>Rhizophora</taxon>
    </lineage>
</organism>
<name>A0A2P2PK51_RHIMU</name>
<reference evidence="1" key="1">
    <citation type="submission" date="2018-02" db="EMBL/GenBank/DDBJ databases">
        <title>Rhizophora mucronata_Transcriptome.</title>
        <authorList>
            <person name="Meera S.P."/>
            <person name="Sreeshan A."/>
            <person name="Augustine A."/>
        </authorList>
    </citation>
    <scope>NUCLEOTIDE SEQUENCE</scope>
    <source>
        <tissue evidence="1">Leaf</tissue>
    </source>
</reference>
<proteinExistence type="predicted"/>
<protein>
    <submittedName>
        <fullName evidence="1">Uncharacterized protein</fullName>
    </submittedName>
</protein>
<sequence length="21" mass="2409">MQLLHDVSVIYQSQTALSVLY</sequence>
<dbReference type="AlphaFoldDB" id="A0A2P2PK51"/>
<dbReference type="EMBL" id="GGEC01074644">
    <property type="protein sequence ID" value="MBX55128.1"/>
    <property type="molecule type" value="Transcribed_RNA"/>
</dbReference>
<accession>A0A2P2PK51</accession>
<evidence type="ECO:0000313" key="1">
    <source>
        <dbReference type="EMBL" id="MBX55128.1"/>
    </source>
</evidence>